<proteinExistence type="predicted"/>
<sequence>MGEDVHEQRAVGLQPLADSRQQAFVVAHMLEHFHRDTAIKARGGQLELVDVAGQHLDVVQPPGLALRQDVLALAVRIGHRRDRSGGIALGHPQGQRTPAAAQLQDMLAIGQSGALAVQFQHGFLGLALAQAGLEEGRGNFVVLAVGRVGMQRERAVGQFCDATVEARGLCFDTAQQFLVHALRAQATDAGPQRRIGNQSALGPGDQPGFRVVGRVQ</sequence>
<keyword evidence="1" id="KW-1185">Reference proteome</keyword>
<reference evidence="2" key="1">
    <citation type="submission" date="2022-11" db="UniProtKB">
        <authorList>
            <consortium name="WormBaseParasite"/>
        </authorList>
    </citation>
    <scope>IDENTIFICATION</scope>
</reference>
<evidence type="ECO:0000313" key="2">
    <source>
        <dbReference type="WBParaSite" id="PSU_v2.g16382.t1"/>
    </source>
</evidence>
<accession>A0A914Y860</accession>
<dbReference type="AlphaFoldDB" id="A0A914Y860"/>
<dbReference type="WBParaSite" id="PSU_v2.g16382.t1">
    <property type="protein sequence ID" value="PSU_v2.g16382.t1"/>
    <property type="gene ID" value="PSU_v2.g16382"/>
</dbReference>
<evidence type="ECO:0000313" key="1">
    <source>
        <dbReference type="Proteomes" id="UP000887577"/>
    </source>
</evidence>
<name>A0A914Y860_9BILA</name>
<organism evidence="1 2">
    <name type="scientific">Panagrolaimus superbus</name>
    <dbReference type="NCBI Taxonomy" id="310955"/>
    <lineage>
        <taxon>Eukaryota</taxon>
        <taxon>Metazoa</taxon>
        <taxon>Ecdysozoa</taxon>
        <taxon>Nematoda</taxon>
        <taxon>Chromadorea</taxon>
        <taxon>Rhabditida</taxon>
        <taxon>Tylenchina</taxon>
        <taxon>Panagrolaimomorpha</taxon>
        <taxon>Panagrolaimoidea</taxon>
        <taxon>Panagrolaimidae</taxon>
        <taxon>Panagrolaimus</taxon>
    </lineage>
</organism>
<protein>
    <submittedName>
        <fullName evidence="2">Uncharacterized protein</fullName>
    </submittedName>
</protein>
<dbReference type="Proteomes" id="UP000887577">
    <property type="component" value="Unplaced"/>
</dbReference>